<accession>A0A409YW60</accession>
<evidence type="ECO:0000313" key="3">
    <source>
        <dbReference type="Proteomes" id="UP000284706"/>
    </source>
</evidence>
<comment type="caution">
    <text evidence="2">The sequence shown here is derived from an EMBL/GenBank/DDBJ whole genome shotgun (WGS) entry which is preliminary data.</text>
</comment>
<sequence length="252" mass="28328">MALTLFHQIFCGCCHSRDEIEGLFDETSHLIPENVDPPVTYGSDGARVDHEQLHERLENIVRTKEGKMVNVASHIPFNLHNRVIPAEPHSISRSASGSMDTREERRYNPYYDYHQRGDSDQQPRSKFTTSGYPYGEGPPTRSPSVSSALLPGPSHETRNRPRYEQPRPTPILNVRLVGYSETRTRGRARERGPASEDPASSGNNEDGSENRAPTVEVRSETDELTPIQQSALIKIHEFKPADTIPITVSWSD</sequence>
<dbReference type="InParanoid" id="A0A409YW60"/>
<dbReference type="Proteomes" id="UP000284706">
    <property type="component" value="Unassembled WGS sequence"/>
</dbReference>
<organism evidence="2 3">
    <name type="scientific">Gymnopilus dilepis</name>
    <dbReference type="NCBI Taxonomy" id="231916"/>
    <lineage>
        <taxon>Eukaryota</taxon>
        <taxon>Fungi</taxon>
        <taxon>Dikarya</taxon>
        <taxon>Basidiomycota</taxon>
        <taxon>Agaricomycotina</taxon>
        <taxon>Agaricomycetes</taxon>
        <taxon>Agaricomycetidae</taxon>
        <taxon>Agaricales</taxon>
        <taxon>Agaricineae</taxon>
        <taxon>Hymenogastraceae</taxon>
        <taxon>Gymnopilus</taxon>
    </lineage>
</organism>
<gene>
    <name evidence="2" type="ORF">CVT26_012499</name>
</gene>
<feature type="compositionally biased region" description="Basic and acidic residues" evidence="1">
    <location>
        <begin position="155"/>
        <end position="165"/>
    </location>
</feature>
<proteinExistence type="predicted"/>
<dbReference type="STRING" id="231916.A0A409YW60"/>
<reference evidence="2 3" key="1">
    <citation type="journal article" date="2018" name="Evol. Lett.">
        <title>Horizontal gene cluster transfer increased hallucinogenic mushroom diversity.</title>
        <authorList>
            <person name="Reynolds H.T."/>
            <person name="Vijayakumar V."/>
            <person name="Gluck-Thaler E."/>
            <person name="Korotkin H.B."/>
            <person name="Matheny P.B."/>
            <person name="Slot J.C."/>
        </authorList>
    </citation>
    <scope>NUCLEOTIDE SEQUENCE [LARGE SCALE GENOMIC DNA]</scope>
    <source>
        <strain evidence="2 3">SRW20</strain>
    </source>
</reference>
<dbReference type="OrthoDB" id="3227079at2759"/>
<name>A0A409YW60_9AGAR</name>
<evidence type="ECO:0000313" key="2">
    <source>
        <dbReference type="EMBL" id="PPR07241.1"/>
    </source>
</evidence>
<protein>
    <submittedName>
        <fullName evidence="2">Uncharacterized protein</fullName>
    </submittedName>
</protein>
<dbReference type="EMBL" id="NHYE01000149">
    <property type="protein sequence ID" value="PPR07241.1"/>
    <property type="molecule type" value="Genomic_DNA"/>
</dbReference>
<dbReference type="AlphaFoldDB" id="A0A409YW60"/>
<feature type="region of interest" description="Disordered" evidence="1">
    <location>
        <begin position="110"/>
        <end position="224"/>
    </location>
</feature>
<evidence type="ECO:0000256" key="1">
    <source>
        <dbReference type="SAM" id="MobiDB-lite"/>
    </source>
</evidence>
<feature type="compositionally biased region" description="Basic and acidic residues" evidence="1">
    <location>
        <begin position="182"/>
        <end position="194"/>
    </location>
</feature>
<keyword evidence="3" id="KW-1185">Reference proteome</keyword>
<feature type="compositionally biased region" description="Basic and acidic residues" evidence="1">
    <location>
        <begin position="110"/>
        <end position="123"/>
    </location>
</feature>